<reference evidence="1" key="1">
    <citation type="submission" date="2020-11" db="EMBL/GenBank/DDBJ databases">
        <authorList>
            <person name="Davenport K.M."/>
            <person name="Bickhart D.M."/>
            <person name="Smith T.P.L."/>
            <person name="Murdoch B.M."/>
            <person name="Rosen B.D."/>
        </authorList>
    </citation>
    <scope>NUCLEOTIDE SEQUENCE [LARGE SCALE GENOMIC DNA]</scope>
    <source>
        <strain evidence="1">OAR_USU_Benz2616</strain>
    </source>
</reference>
<sequence>MCLLAICMSSLEKCLFRSFSHVLIGLFVFLVLSCMSCLYILEINPLSVVSFAIIFSHSEGCLFTLLIVFFVVQKLFKFNQVPLVYFGFYFHYSRRWIIEGLALIYVIKCSAYVFL</sequence>
<protein>
    <submittedName>
        <fullName evidence="1">Uncharacterized protein</fullName>
    </submittedName>
</protein>
<reference evidence="1" key="3">
    <citation type="submission" date="2025-09" db="UniProtKB">
        <authorList>
            <consortium name="Ensembl"/>
        </authorList>
    </citation>
    <scope>IDENTIFICATION</scope>
</reference>
<dbReference type="Ensembl" id="ENSOART00020078746.1">
    <property type="protein sequence ID" value="ENSOARP00020044214.1"/>
    <property type="gene ID" value="ENSOARG00020028398.1"/>
</dbReference>
<accession>A0AC11DFC2</accession>
<name>A0AC11DFC2_SHEEP</name>
<reference evidence="1" key="2">
    <citation type="submission" date="2025-08" db="UniProtKB">
        <authorList>
            <consortium name="Ensembl"/>
        </authorList>
    </citation>
    <scope>IDENTIFICATION</scope>
</reference>
<evidence type="ECO:0000313" key="1">
    <source>
        <dbReference type="Ensembl" id="ENSOARP00020044214.1"/>
    </source>
</evidence>
<proteinExistence type="predicted"/>
<organism evidence="1">
    <name type="scientific">Ovis aries</name>
    <name type="common">Sheep</name>
    <dbReference type="NCBI Taxonomy" id="9940"/>
    <lineage>
        <taxon>Eukaryota</taxon>
        <taxon>Metazoa</taxon>
        <taxon>Chordata</taxon>
        <taxon>Craniata</taxon>
        <taxon>Vertebrata</taxon>
        <taxon>Euteleostomi</taxon>
        <taxon>Mammalia</taxon>
        <taxon>Eutheria</taxon>
        <taxon>Laurasiatheria</taxon>
        <taxon>Artiodactyla</taxon>
        <taxon>Ruminantia</taxon>
        <taxon>Pecora</taxon>
        <taxon>Bovidae</taxon>
        <taxon>Caprinae</taxon>
        <taxon>Ovis</taxon>
    </lineage>
</organism>